<accession>A0A7R8AG00</accession>
<feature type="compositionally biased region" description="Basic and acidic residues" evidence="2">
    <location>
        <begin position="243"/>
        <end position="254"/>
    </location>
</feature>
<feature type="coiled-coil region" evidence="1">
    <location>
        <begin position="445"/>
        <end position="510"/>
    </location>
</feature>
<organism evidence="3 4">
    <name type="scientific">Aspergillus puulaauensis</name>
    <dbReference type="NCBI Taxonomy" id="1220207"/>
    <lineage>
        <taxon>Eukaryota</taxon>
        <taxon>Fungi</taxon>
        <taxon>Dikarya</taxon>
        <taxon>Ascomycota</taxon>
        <taxon>Pezizomycotina</taxon>
        <taxon>Eurotiomycetes</taxon>
        <taxon>Eurotiomycetidae</taxon>
        <taxon>Eurotiales</taxon>
        <taxon>Aspergillaceae</taxon>
        <taxon>Aspergillus</taxon>
    </lineage>
</organism>
<dbReference type="AlphaFoldDB" id="A0A7R8AG00"/>
<feature type="compositionally biased region" description="Low complexity" evidence="2">
    <location>
        <begin position="193"/>
        <end position="208"/>
    </location>
</feature>
<dbReference type="EMBL" id="AP024443">
    <property type="protein sequence ID" value="BCS17486.1"/>
    <property type="molecule type" value="Genomic_DNA"/>
</dbReference>
<reference evidence="3" key="1">
    <citation type="submission" date="2021-01" db="EMBL/GenBank/DDBJ databases">
        <authorList>
            <consortium name="Aspergillus puulaauensis MK2 genome sequencing consortium"/>
            <person name="Kazuki M."/>
            <person name="Futagami T."/>
        </authorList>
    </citation>
    <scope>NUCLEOTIDE SEQUENCE</scope>
    <source>
        <strain evidence="3">MK2</strain>
    </source>
</reference>
<keyword evidence="1" id="KW-0175">Coiled coil</keyword>
<proteinExistence type="predicted"/>
<dbReference type="OrthoDB" id="4510108at2759"/>
<dbReference type="KEGG" id="apuu:APUU_10314S"/>
<gene>
    <name evidence="3" type="ORF">APUU_10314S</name>
</gene>
<evidence type="ECO:0000313" key="4">
    <source>
        <dbReference type="Proteomes" id="UP000654913"/>
    </source>
</evidence>
<reference evidence="3" key="2">
    <citation type="submission" date="2021-02" db="EMBL/GenBank/DDBJ databases">
        <title>Aspergillus puulaauensis MK2 genome sequence.</title>
        <authorList>
            <person name="Futagami T."/>
            <person name="Mori K."/>
            <person name="Kadooka C."/>
            <person name="Tanaka T."/>
        </authorList>
    </citation>
    <scope>NUCLEOTIDE SEQUENCE</scope>
    <source>
        <strain evidence="3">MK2</strain>
    </source>
</reference>
<protein>
    <submittedName>
        <fullName evidence="3">Uncharacterized protein</fullName>
    </submittedName>
</protein>
<feature type="compositionally biased region" description="Basic and acidic residues" evidence="2">
    <location>
        <begin position="119"/>
        <end position="132"/>
    </location>
</feature>
<feature type="compositionally biased region" description="Basic residues" evidence="2">
    <location>
        <begin position="151"/>
        <end position="160"/>
    </location>
</feature>
<feature type="compositionally biased region" description="Polar residues" evidence="2">
    <location>
        <begin position="92"/>
        <end position="112"/>
    </location>
</feature>
<name>A0A7R8AG00_9EURO</name>
<dbReference type="GeneID" id="64967491"/>
<dbReference type="Proteomes" id="UP000654913">
    <property type="component" value="Chromosome 1"/>
</dbReference>
<evidence type="ECO:0000313" key="3">
    <source>
        <dbReference type="EMBL" id="BCS17486.1"/>
    </source>
</evidence>
<sequence length="570" mass="62213">MANWLSLSKQEHENRFPGRTVGGISRQLLELVSYKPARGEKGGSEMSEPEVPMKRPADDIPGRRVRRKSTRYSIVDDSDDTDYVGEDPSDLKANTRTKTRQSLPRGESQQNMDIDEDFDSGKSDSASEHSCDSDPGAGDITADGEIEPYTPRRRMRRSPLYRRTSMPSLKRRSTAAIAQGKPSQDAGQAALESRPMPSNPGSPSSSARRNPHPLPPKPPSTLPMSEPRKGLSHVATHSTAAQVERERSMTDETANRLNAIRRKGDSQPDSASGPDDASAPDTSISSSEDAPAFSTPLARATTAPLIQQRQRRESITAASEPAGRGGDYIQNSTPDPVSGNAIATASILATPALGAIKPEVEIDDPAADHQCPDPAAEPDGYLSYSELNSRLAQEVARHSGSLVGSAELLAKNTCIAQIMAQSYAAQAGTLAVQLKGRELRNKNEVADFIRQIDDLNKKVDQYESQIQKLQEGTVDPRAIDELKATVEKRDEELRLQNTRAEALLQEVTERDTRISELCHEVEALTKLVEERDGRIEEFKSLTGSMGLRQMVEMASRLQEWGLVPNSNTSS</sequence>
<evidence type="ECO:0000256" key="2">
    <source>
        <dbReference type="SAM" id="MobiDB-lite"/>
    </source>
</evidence>
<feature type="region of interest" description="Disordered" evidence="2">
    <location>
        <begin position="34"/>
        <end position="335"/>
    </location>
</feature>
<dbReference type="RefSeq" id="XP_041549680.1">
    <property type="nucleotide sequence ID" value="XM_041699419.1"/>
</dbReference>
<feature type="region of interest" description="Disordered" evidence="2">
    <location>
        <begin position="1"/>
        <end position="20"/>
    </location>
</feature>
<feature type="compositionally biased region" description="Acidic residues" evidence="2">
    <location>
        <begin position="76"/>
        <end position="88"/>
    </location>
</feature>
<evidence type="ECO:0000256" key="1">
    <source>
        <dbReference type="SAM" id="Coils"/>
    </source>
</evidence>
<keyword evidence="4" id="KW-1185">Reference proteome</keyword>
<feature type="compositionally biased region" description="Pro residues" evidence="2">
    <location>
        <begin position="212"/>
        <end position="221"/>
    </location>
</feature>
<feature type="compositionally biased region" description="Basic and acidic residues" evidence="2">
    <location>
        <begin position="51"/>
        <end position="62"/>
    </location>
</feature>